<evidence type="ECO:0000313" key="1">
    <source>
        <dbReference type="EMBL" id="GHC12592.1"/>
    </source>
</evidence>
<evidence type="ECO:0000313" key="2">
    <source>
        <dbReference type="Proteomes" id="UP000642829"/>
    </source>
</evidence>
<reference evidence="1" key="1">
    <citation type="journal article" date="2014" name="Int. J. Syst. Evol. Microbiol.">
        <title>Complete genome sequence of Corynebacterium casei LMG S-19264T (=DSM 44701T), isolated from a smear-ripened cheese.</title>
        <authorList>
            <consortium name="US DOE Joint Genome Institute (JGI-PGF)"/>
            <person name="Walter F."/>
            <person name="Albersmeier A."/>
            <person name="Kalinowski J."/>
            <person name="Ruckert C."/>
        </authorList>
    </citation>
    <scope>NUCLEOTIDE SEQUENCE</scope>
    <source>
        <strain evidence="1">KCTC 12870</strain>
    </source>
</reference>
<accession>A0A8J3DEV6</accession>
<sequence length="104" mass="11571">MSQDTVKRKSIAPLTPDEVERLKNSNFYDASIYAGAMGMKTLAPVVRDFDEGIIDPDDARLLGRGALIRGRGRKLSLQIRGREIKRIALRGGRIPKNHLTLQSV</sequence>
<name>A0A8J3DEV6_9BACT</name>
<dbReference type="AlphaFoldDB" id="A0A8J3DEV6"/>
<gene>
    <name evidence="1" type="ORF">GCM10007047_32450</name>
</gene>
<proteinExistence type="predicted"/>
<keyword evidence="2" id="KW-1185">Reference proteome</keyword>
<comment type="caution">
    <text evidence="1">The sequence shown here is derived from an EMBL/GenBank/DDBJ whole genome shotgun (WGS) entry which is preliminary data.</text>
</comment>
<reference evidence="1" key="2">
    <citation type="submission" date="2020-09" db="EMBL/GenBank/DDBJ databases">
        <authorList>
            <person name="Sun Q."/>
            <person name="Kim S."/>
        </authorList>
    </citation>
    <scope>NUCLEOTIDE SEQUENCE</scope>
    <source>
        <strain evidence="1">KCTC 12870</strain>
    </source>
</reference>
<dbReference type="EMBL" id="BMXG01000029">
    <property type="protein sequence ID" value="GHC12592.1"/>
    <property type="molecule type" value="Genomic_DNA"/>
</dbReference>
<protein>
    <submittedName>
        <fullName evidence="1">Uncharacterized protein</fullName>
    </submittedName>
</protein>
<dbReference type="RefSeq" id="WP_189517216.1">
    <property type="nucleotide sequence ID" value="NZ_BMXG01000029.1"/>
</dbReference>
<dbReference type="Proteomes" id="UP000642829">
    <property type="component" value="Unassembled WGS sequence"/>
</dbReference>
<organism evidence="1 2">
    <name type="scientific">Cerasicoccus arenae</name>
    <dbReference type="NCBI Taxonomy" id="424488"/>
    <lineage>
        <taxon>Bacteria</taxon>
        <taxon>Pseudomonadati</taxon>
        <taxon>Verrucomicrobiota</taxon>
        <taxon>Opitutia</taxon>
        <taxon>Puniceicoccales</taxon>
        <taxon>Cerasicoccaceae</taxon>
        <taxon>Cerasicoccus</taxon>
    </lineage>
</organism>